<dbReference type="PIRSF" id="PIRSF035042">
    <property type="entry name" value="UCP035042_thirdx"/>
    <property type="match status" value="1"/>
</dbReference>
<dbReference type="EMBL" id="CP011312">
    <property type="protein sequence ID" value="AKE40638.1"/>
    <property type="molecule type" value="Genomic_DNA"/>
</dbReference>
<accession>A0A0F6R0T4</accession>
<dbReference type="STRING" id="35755.UL82_02065"/>
<organism evidence="1 2">
    <name type="scientific">Corynebacterium kutscheri</name>
    <dbReference type="NCBI Taxonomy" id="35755"/>
    <lineage>
        <taxon>Bacteria</taxon>
        <taxon>Bacillati</taxon>
        <taxon>Actinomycetota</taxon>
        <taxon>Actinomycetes</taxon>
        <taxon>Mycobacteriales</taxon>
        <taxon>Corynebacteriaceae</taxon>
        <taxon>Corynebacterium</taxon>
    </lineage>
</organism>
<dbReference type="OrthoDB" id="3399139at2"/>
<dbReference type="InterPro" id="IPR036249">
    <property type="entry name" value="Thioredoxin-like_sf"/>
</dbReference>
<dbReference type="HOGENOM" id="CLU_050357_1_0_11"/>
<dbReference type="Proteomes" id="UP000033457">
    <property type="component" value="Chromosome"/>
</dbReference>
<dbReference type="InterPro" id="IPR009737">
    <property type="entry name" value="Aim32/Apd1-like"/>
</dbReference>
<gene>
    <name evidence="1" type="ORF">UL82_02065</name>
</gene>
<evidence type="ECO:0000313" key="1">
    <source>
        <dbReference type="EMBL" id="AKE40638.1"/>
    </source>
</evidence>
<dbReference type="SUPFAM" id="SSF52833">
    <property type="entry name" value="Thioredoxin-like"/>
    <property type="match status" value="1"/>
</dbReference>
<protein>
    <submittedName>
        <fullName evidence="1">Putative thioredoxin-like domain protein</fullName>
    </submittedName>
</protein>
<proteinExistence type="predicted"/>
<dbReference type="CDD" id="cd03062">
    <property type="entry name" value="TRX_Fd_Sucrase"/>
    <property type="match status" value="1"/>
</dbReference>
<dbReference type="Pfam" id="PF06999">
    <property type="entry name" value="Suc_Fer-like"/>
    <property type="match status" value="1"/>
</dbReference>
<dbReference type="RefSeq" id="WP_046438752.1">
    <property type="nucleotide sequence ID" value="NZ_CP011312.1"/>
</dbReference>
<dbReference type="KEGG" id="cku:UL82_02065"/>
<reference evidence="1 2" key="1">
    <citation type="journal article" date="2015" name="Genome Announc.">
        <title>Complete Genome Sequence of Corynebacterium kutscheri DSM 20755, a Corynebacterial Type Strain with Remarkably Low G+C Content of Chromosomal DNA.</title>
        <authorList>
            <person name="Ruckert C."/>
            <person name="Albersmeier A."/>
            <person name="Winkler A."/>
            <person name="Tauch A."/>
        </authorList>
    </citation>
    <scope>NUCLEOTIDE SEQUENCE [LARGE SCALE GENOMIC DNA]</scope>
    <source>
        <strain evidence="1 2">DSM 20755</strain>
    </source>
</reference>
<dbReference type="InterPro" id="IPR010350">
    <property type="entry name" value="Aim32/Apd1-like_bac"/>
</dbReference>
<dbReference type="AlphaFoldDB" id="A0A0F6R0T4"/>
<evidence type="ECO:0000313" key="2">
    <source>
        <dbReference type="Proteomes" id="UP000033457"/>
    </source>
</evidence>
<sequence>MTTFCSDSSIEPLVGTAKTGTTYVLVEHPGPWSKDILDGGTFSPELTAELKKLPGLYLIRKPGRIGRMRRELKRAYLIFSELGIAETLSVRSYEDLLTLDLTGPGRNNMRGATKLDEPILLVCTHSKRDICCAVKGIPIAKSLVDEFPHAHIWECSHAKGHRFAPALVQMPHNYAFGRLNEHAAKQLYRTVYLGQFYVPGARGRGIYSPADQVAEVAVAQQLIERGEALSLGQLSVADSVVTHTDGRQWKVLVERIAVDNVLASCGTAPKPGKAWVARSITGLG</sequence>
<keyword evidence="2" id="KW-1185">Reference proteome</keyword>
<name>A0A0F6R0T4_9CORY</name>